<comment type="caution">
    <text evidence="3">The sequence shown here is derived from an EMBL/GenBank/DDBJ whole genome shotgun (WGS) entry which is preliminary data.</text>
</comment>
<keyword evidence="4" id="KW-1185">Reference proteome</keyword>
<evidence type="ECO:0000313" key="4">
    <source>
        <dbReference type="Proteomes" id="UP000625711"/>
    </source>
</evidence>
<dbReference type="Proteomes" id="UP000625711">
    <property type="component" value="Unassembled WGS sequence"/>
</dbReference>
<feature type="region of interest" description="Disordered" evidence="1">
    <location>
        <begin position="37"/>
        <end position="104"/>
    </location>
</feature>
<name>A0A834IUC2_RHYFE</name>
<keyword evidence="2" id="KW-0732">Signal</keyword>
<gene>
    <name evidence="3" type="ORF">GWI33_011402</name>
</gene>
<dbReference type="EMBL" id="JAACXV010000058">
    <property type="protein sequence ID" value="KAF7285273.1"/>
    <property type="molecule type" value="Genomic_DNA"/>
</dbReference>
<accession>A0A834IUC2</accession>
<proteinExistence type="predicted"/>
<evidence type="ECO:0000313" key="3">
    <source>
        <dbReference type="EMBL" id="KAF7285273.1"/>
    </source>
</evidence>
<feature type="chain" id="PRO_5032472159" evidence="2">
    <location>
        <begin position="22"/>
        <end position="207"/>
    </location>
</feature>
<feature type="signal peptide" evidence="2">
    <location>
        <begin position="1"/>
        <end position="21"/>
    </location>
</feature>
<evidence type="ECO:0000256" key="1">
    <source>
        <dbReference type="SAM" id="MobiDB-lite"/>
    </source>
</evidence>
<dbReference type="AlphaFoldDB" id="A0A834IUC2"/>
<sequence>MSLLFPWNLSLFSVNKFGILAADFQYDGPLPGPGVRCSGRGGTRSRVQRDRWPARRRSGSTAVVHLVHSPAGGSAFKPGGCGRTGGGGGGGSSSSSSNDQDRKTAGYAKLQSFTSRNGYSRFGFDEDINKDPPYVANKNTPTAVEELDERRVTGEGTLTGFRRGEIVCVWGQRERTNEWADDGVNKTLNGDGGGSREGERVGSVFLG</sequence>
<reference evidence="3" key="1">
    <citation type="submission" date="2020-08" db="EMBL/GenBank/DDBJ databases">
        <title>Genome sequencing and assembly of the red palm weevil Rhynchophorus ferrugineus.</title>
        <authorList>
            <person name="Dias G.B."/>
            <person name="Bergman C.M."/>
            <person name="Manee M."/>
        </authorList>
    </citation>
    <scope>NUCLEOTIDE SEQUENCE</scope>
    <source>
        <strain evidence="3">AA-2017</strain>
        <tissue evidence="3">Whole larva</tissue>
    </source>
</reference>
<organism evidence="3 4">
    <name type="scientific">Rhynchophorus ferrugineus</name>
    <name type="common">Red palm weevil</name>
    <name type="synonym">Curculio ferrugineus</name>
    <dbReference type="NCBI Taxonomy" id="354439"/>
    <lineage>
        <taxon>Eukaryota</taxon>
        <taxon>Metazoa</taxon>
        <taxon>Ecdysozoa</taxon>
        <taxon>Arthropoda</taxon>
        <taxon>Hexapoda</taxon>
        <taxon>Insecta</taxon>
        <taxon>Pterygota</taxon>
        <taxon>Neoptera</taxon>
        <taxon>Endopterygota</taxon>
        <taxon>Coleoptera</taxon>
        <taxon>Polyphaga</taxon>
        <taxon>Cucujiformia</taxon>
        <taxon>Curculionidae</taxon>
        <taxon>Dryophthorinae</taxon>
        <taxon>Rhynchophorus</taxon>
    </lineage>
</organism>
<evidence type="ECO:0000256" key="2">
    <source>
        <dbReference type="SAM" id="SignalP"/>
    </source>
</evidence>
<feature type="compositionally biased region" description="Gly residues" evidence="1">
    <location>
        <begin position="79"/>
        <end position="92"/>
    </location>
</feature>
<protein>
    <submittedName>
        <fullName evidence="3">Uncharacterized protein</fullName>
    </submittedName>
</protein>